<evidence type="ECO:0000313" key="4">
    <source>
        <dbReference type="Proteomes" id="UP000051952"/>
    </source>
</evidence>
<evidence type="ECO:0000256" key="1">
    <source>
        <dbReference type="SAM" id="MobiDB-lite"/>
    </source>
</evidence>
<feature type="transmembrane region" description="Helical" evidence="2">
    <location>
        <begin position="52"/>
        <end position="70"/>
    </location>
</feature>
<dbReference type="Proteomes" id="UP000051952">
    <property type="component" value="Unassembled WGS sequence"/>
</dbReference>
<keyword evidence="2" id="KW-0812">Transmembrane</keyword>
<reference evidence="4" key="1">
    <citation type="submission" date="2015-09" db="EMBL/GenBank/DDBJ databases">
        <authorList>
            <consortium name="Pathogen Informatics"/>
        </authorList>
    </citation>
    <scope>NUCLEOTIDE SEQUENCE [LARGE SCALE GENOMIC DNA]</scope>
    <source>
        <strain evidence="4">Lake Konstanz</strain>
    </source>
</reference>
<feature type="region of interest" description="Disordered" evidence="1">
    <location>
        <begin position="84"/>
        <end position="104"/>
    </location>
</feature>
<dbReference type="VEuPathDB" id="TriTrypDB:BSAL_27965"/>
<keyword evidence="4" id="KW-1185">Reference proteome</keyword>
<dbReference type="OMA" id="CAREPCM"/>
<evidence type="ECO:0000313" key="3">
    <source>
        <dbReference type="EMBL" id="CUG90613.1"/>
    </source>
</evidence>
<dbReference type="OrthoDB" id="239166at2759"/>
<keyword evidence="2" id="KW-0472">Membrane</keyword>
<sequence length="125" mass="13227">MASEQCVATCEGFTTLRSACISNPCYADNLCKLDDPSIANCAEWCCESSGGFVFFAIFLAALGAFLFCYAQYLKRLHEENVESGAVTSDGKRVGTQGGAVADAPQATKRFRAVFTSSGGSLTPAR</sequence>
<dbReference type="AlphaFoldDB" id="A0A0S4JKC2"/>
<organism evidence="3 4">
    <name type="scientific">Bodo saltans</name>
    <name type="common">Flagellated protozoan</name>
    <dbReference type="NCBI Taxonomy" id="75058"/>
    <lineage>
        <taxon>Eukaryota</taxon>
        <taxon>Discoba</taxon>
        <taxon>Euglenozoa</taxon>
        <taxon>Kinetoplastea</taxon>
        <taxon>Metakinetoplastina</taxon>
        <taxon>Eubodonida</taxon>
        <taxon>Bodonidae</taxon>
        <taxon>Bodo</taxon>
    </lineage>
</organism>
<evidence type="ECO:0000256" key="2">
    <source>
        <dbReference type="SAM" id="Phobius"/>
    </source>
</evidence>
<accession>A0A0S4JKC2</accession>
<keyword evidence="2" id="KW-1133">Transmembrane helix</keyword>
<proteinExistence type="predicted"/>
<gene>
    <name evidence="3" type="ORF">BSAL_27965</name>
</gene>
<dbReference type="EMBL" id="CYKH01001851">
    <property type="protein sequence ID" value="CUG90613.1"/>
    <property type="molecule type" value="Genomic_DNA"/>
</dbReference>
<name>A0A0S4JKC2_BODSA</name>
<protein>
    <submittedName>
        <fullName evidence="3">Membrane-associated protein, putative</fullName>
    </submittedName>
</protein>